<evidence type="ECO:0000313" key="3">
    <source>
        <dbReference type="EMBL" id="PTB44778.1"/>
    </source>
</evidence>
<sequence length="574" mass="65012">MAPISAADFYVSSDDDELPTLDNLLTCSPNHTQPKYSQPRLISSLEKSSVIITKSAERLNDLEVQTPEIIDLISDSEDTTPKRAIPTFTRKAIRKKWESSLDHADDGIFDEETAPQPRSSFIHPQKSGKRENGLQSRLKQKHGDNLASGKESTESVRGFRGPSKLPDETPFTNKSGSKTRLLNSDYSALRLRRSHFLTNEGLSDDNQEEPLTQHPRNRSVRPLQTVGPNSQRQSSENKGRQNIIHPFSHLQLDLEESLERDTLRNLPIISPRNDKQKDPRSADEALHIRISRELEFDNARDLESDDDQYEPHIPRKPTPTQSKVPKTSSPKKQTKKSFDAKKGQLATDFLRQLDTQITDGKIGELTETTGGVKIVWSKTLKTTAGRASWKRETVSSKQTKDGVGVEVKQYRHHSSIELAEKVIDDEQRLLNVLAHEFCHLANFMINGIKDNPHGKEFKVWAAKCSKLFGSQGIKVTTKHTYEIDFKYVWACTACSCEYKRHSKSIDPKRHRCGSCKALLEQTKPAPRQGSTAGKLSDYQLFVKEQMKIVRIENPDSQQKDVMKIIADKWAKSKN</sequence>
<dbReference type="PANTHER" id="PTHR23099">
    <property type="entry name" value="TRANSCRIPTIONAL REGULATOR"/>
    <property type="match status" value="1"/>
</dbReference>
<dbReference type="Pfam" id="PF17283">
    <property type="entry name" value="Zn_ribbon_SprT"/>
    <property type="match status" value="1"/>
</dbReference>
<feature type="compositionally biased region" description="Polar residues" evidence="1">
    <location>
        <begin position="226"/>
        <end position="236"/>
    </location>
</feature>
<dbReference type="CDD" id="cd00084">
    <property type="entry name" value="HMG-box_SF"/>
    <property type="match status" value="1"/>
</dbReference>
<keyword evidence="4" id="KW-1185">Reference proteome</keyword>
<proteinExistence type="predicted"/>
<dbReference type="PANTHER" id="PTHR23099:SF0">
    <property type="entry name" value="GERM CELL NUCLEAR ACIDIC PROTEIN"/>
    <property type="match status" value="1"/>
</dbReference>
<feature type="region of interest" description="Disordered" evidence="1">
    <location>
        <begin position="198"/>
        <end position="242"/>
    </location>
</feature>
<evidence type="ECO:0000259" key="2">
    <source>
        <dbReference type="SMART" id="SM00731"/>
    </source>
</evidence>
<dbReference type="Gene3D" id="1.10.30.10">
    <property type="entry name" value="High mobility group box domain"/>
    <property type="match status" value="1"/>
</dbReference>
<reference evidence="3 4" key="1">
    <citation type="submission" date="2016-07" db="EMBL/GenBank/DDBJ databases">
        <title>Multiple horizontal gene transfer events from other fungi enriched the ability of initially mycotrophic Trichoderma (Ascomycota) to feed on dead plant biomass.</title>
        <authorList>
            <consortium name="DOE Joint Genome Institute"/>
            <person name="Aerts A."/>
            <person name="Atanasova L."/>
            <person name="Chenthamara K."/>
            <person name="Zhang J."/>
            <person name="Grujic M."/>
            <person name="Henrissat B."/>
            <person name="Kuo A."/>
            <person name="Salamov A."/>
            <person name="Lipzen A."/>
            <person name="Labutti K."/>
            <person name="Barry K."/>
            <person name="Miao Y."/>
            <person name="Rahimi M.J."/>
            <person name="Shen Q."/>
            <person name="Grigoriev I.V."/>
            <person name="Kubicek C.P."/>
            <person name="Druzhinina I.S."/>
        </authorList>
    </citation>
    <scope>NUCLEOTIDE SEQUENCE [LARGE SCALE GENOMIC DNA]</scope>
    <source>
        <strain evidence="3 4">CBS 433.97</strain>
    </source>
</reference>
<dbReference type="GO" id="GO:0005634">
    <property type="term" value="C:nucleus"/>
    <property type="evidence" value="ECO:0007669"/>
    <property type="project" value="TreeGrafter"/>
</dbReference>
<dbReference type="OrthoDB" id="20772at2759"/>
<dbReference type="EMBL" id="KZ679258">
    <property type="protein sequence ID" value="PTB44778.1"/>
    <property type="molecule type" value="Genomic_DNA"/>
</dbReference>
<evidence type="ECO:0000313" key="4">
    <source>
        <dbReference type="Proteomes" id="UP000240493"/>
    </source>
</evidence>
<dbReference type="InterPro" id="IPR035240">
    <property type="entry name" value="SprT_Zn_ribbon"/>
</dbReference>
<accession>A0A2T3ZIY4</accession>
<dbReference type="Proteomes" id="UP000240493">
    <property type="component" value="Unassembled WGS sequence"/>
</dbReference>
<dbReference type="SUPFAM" id="SSF47095">
    <property type="entry name" value="HMG-box"/>
    <property type="match status" value="1"/>
</dbReference>
<dbReference type="AlphaFoldDB" id="A0A2T3ZIY4"/>
<gene>
    <name evidence="3" type="ORF">M441DRAFT_55797</name>
</gene>
<protein>
    <recommendedName>
        <fullName evidence="2">SprT-like domain-containing protein</fullName>
    </recommendedName>
</protein>
<feature type="compositionally biased region" description="Polar residues" evidence="1">
    <location>
        <begin position="170"/>
        <end position="179"/>
    </location>
</feature>
<evidence type="ECO:0000256" key="1">
    <source>
        <dbReference type="SAM" id="MobiDB-lite"/>
    </source>
</evidence>
<organism evidence="3 4">
    <name type="scientific">Trichoderma asperellum (strain ATCC 204424 / CBS 433.97 / NBRC 101777)</name>
    <dbReference type="NCBI Taxonomy" id="1042311"/>
    <lineage>
        <taxon>Eukaryota</taxon>
        <taxon>Fungi</taxon>
        <taxon>Dikarya</taxon>
        <taxon>Ascomycota</taxon>
        <taxon>Pezizomycotina</taxon>
        <taxon>Sordariomycetes</taxon>
        <taxon>Hypocreomycetidae</taxon>
        <taxon>Hypocreales</taxon>
        <taxon>Hypocreaceae</taxon>
        <taxon>Trichoderma</taxon>
    </lineage>
</organism>
<feature type="domain" description="SprT-like" evidence="2">
    <location>
        <begin position="351"/>
        <end position="522"/>
    </location>
</feature>
<dbReference type="Pfam" id="PF10263">
    <property type="entry name" value="SprT-like"/>
    <property type="match status" value="1"/>
</dbReference>
<feature type="compositionally biased region" description="Low complexity" evidence="1">
    <location>
        <begin position="318"/>
        <end position="331"/>
    </location>
</feature>
<dbReference type="GO" id="GO:0006950">
    <property type="term" value="P:response to stress"/>
    <property type="evidence" value="ECO:0007669"/>
    <property type="project" value="UniProtKB-ARBA"/>
</dbReference>
<dbReference type="SMART" id="SM00731">
    <property type="entry name" value="SprT"/>
    <property type="match status" value="1"/>
</dbReference>
<feature type="region of interest" description="Disordered" evidence="1">
    <location>
        <begin position="297"/>
        <end position="341"/>
    </location>
</feature>
<name>A0A2T3ZIY4_TRIA4</name>
<dbReference type="InterPro" id="IPR036910">
    <property type="entry name" value="HMG_box_dom_sf"/>
</dbReference>
<dbReference type="STRING" id="1042311.A0A2T3ZIY4"/>
<feature type="region of interest" description="Disordered" evidence="1">
    <location>
        <begin position="106"/>
        <end position="179"/>
    </location>
</feature>
<dbReference type="InterPro" id="IPR006640">
    <property type="entry name" value="SprT-like_domain"/>
</dbReference>